<dbReference type="AlphaFoldDB" id="A0A1M7SRV6"/>
<dbReference type="Pfam" id="PF11294">
    <property type="entry name" value="DUF3095"/>
    <property type="match status" value="1"/>
</dbReference>
<protein>
    <recommendedName>
        <fullName evidence="3">DUF3095 domain-containing protein</fullName>
    </recommendedName>
</protein>
<evidence type="ECO:0000313" key="2">
    <source>
        <dbReference type="Proteomes" id="UP000184066"/>
    </source>
</evidence>
<evidence type="ECO:0000313" key="1">
    <source>
        <dbReference type="EMBL" id="SHN61255.1"/>
    </source>
</evidence>
<reference evidence="1 2" key="1">
    <citation type="submission" date="2016-12" db="EMBL/GenBank/DDBJ databases">
        <authorList>
            <person name="Song W.-J."/>
            <person name="Kurnit D.M."/>
        </authorList>
    </citation>
    <scope>NUCLEOTIDE SEQUENCE [LARGE SCALE GENOMIC DNA]</scope>
    <source>
        <strain evidence="1 2">CGMCC 1.10808</strain>
    </source>
</reference>
<sequence>MGVADVVGSTELIARGRYKAVNMVGAAVIAAMSNALGRRPFPYVFGGDGAGFAVWPEAADAARRALTGARRWAREEFGIELRVALVPAAQIRAAGRDVLVARHRASEAVDYAMFSGGGLAWAEAQMKAGRFLLPEPAPEASPDAPPDLSGLSCRWAHLPARNGAVVSLVLVPRPEADPASVARVMRAVIALARRLENGGNPAPPEGPALAWPPAGLALEVRARGRRGARLAAWLGALSESLLVWLLLRTGLTLGRFDARRYRREIARNADFRKIDDGLKMTIDCDPRTEARLTRLLERAERAGLIRYGLSRQSEAMITCIVPSAMTADHVHFIDGAGGGYARAASRIKAARAGPDG</sequence>
<gene>
    <name evidence="1" type="ORF">SAMN05216200_103152</name>
</gene>
<dbReference type="InterPro" id="IPR021445">
    <property type="entry name" value="DUF3095"/>
</dbReference>
<accession>A0A1M7SRV6</accession>
<proteinExistence type="predicted"/>
<evidence type="ECO:0008006" key="3">
    <source>
        <dbReference type="Google" id="ProtNLM"/>
    </source>
</evidence>
<organism evidence="1 2">
    <name type="scientific">Oceanicella actignis</name>
    <dbReference type="NCBI Taxonomy" id="1189325"/>
    <lineage>
        <taxon>Bacteria</taxon>
        <taxon>Pseudomonadati</taxon>
        <taxon>Pseudomonadota</taxon>
        <taxon>Alphaproteobacteria</taxon>
        <taxon>Rhodobacterales</taxon>
        <taxon>Paracoccaceae</taxon>
        <taxon>Oceanicella</taxon>
    </lineage>
</organism>
<name>A0A1M7SRV6_9RHOB</name>
<dbReference type="EMBL" id="FRDL01000003">
    <property type="protein sequence ID" value="SHN61255.1"/>
    <property type="molecule type" value="Genomic_DNA"/>
</dbReference>
<keyword evidence="2" id="KW-1185">Reference proteome</keyword>
<dbReference type="STRING" id="1189325.SAMN04488119_101151"/>
<dbReference type="Proteomes" id="UP000184066">
    <property type="component" value="Unassembled WGS sequence"/>
</dbReference>